<dbReference type="Proteomes" id="UP000800035">
    <property type="component" value="Unassembled WGS sequence"/>
</dbReference>
<evidence type="ECO:0000313" key="7">
    <source>
        <dbReference type="EMBL" id="KAF1957751.1"/>
    </source>
</evidence>
<evidence type="ECO:0000256" key="6">
    <source>
        <dbReference type="SAM" id="Phobius"/>
    </source>
</evidence>
<evidence type="ECO:0000256" key="2">
    <source>
        <dbReference type="ARBA" id="ARBA00022692"/>
    </source>
</evidence>
<evidence type="ECO:0000256" key="5">
    <source>
        <dbReference type="SAM" id="MobiDB-lite"/>
    </source>
</evidence>
<evidence type="ECO:0000313" key="8">
    <source>
        <dbReference type="Proteomes" id="UP000800035"/>
    </source>
</evidence>
<feature type="transmembrane region" description="Helical" evidence="6">
    <location>
        <begin position="201"/>
        <end position="224"/>
    </location>
</feature>
<accession>A0A6A5TYN7</accession>
<name>A0A6A5TYN7_9PLEO</name>
<dbReference type="GO" id="GO:0022857">
    <property type="term" value="F:transmembrane transporter activity"/>
    <property type="evidence" value="ECO:0007669"/>
    <property type="project" value="InterPro"/>
</dbReference>
<feature type="transmembrane region" description="Helical" evidence="6">
    <location>
        <begin position="177"/>
        <end position="195"/>
    </location>
</feature>
<dbReference type="Pfam" id="PF07690">
    <property type="entry name" value="MFS_1"/>
    <property type="match status" value="1"/>
</dbReference>
<proteinExistence type="predicted"/>
<evidence type="ECO:0000256" key="3">
    <source>
        <dbReference type="ARBA" id="ARBA00022989"/>
    </source>
</evidence>
<feature type="transmembrane region" description="Helical" evidence="6">
    <location>
        <begin position="143"/>
        <end position="165"/>
    </location>
</feature>
<feature type="transmembrane region" description="Helical" evidence="6">
    <location>
        <begin position="112"/>
        <end position="131"/>
    </location>
</feature>
<evidence type="ECO:0000256" key="1">
    <source>
        <dbReference type="ARBA" id="ARBA00004141"/>
    </source>
</evidence>
<keyword evidence="4 6" id="KW-0472">Membrane</keyword>
<dbReference type="PANTHER" id="PTHR23502:SF47">
    <property type="entry name" value="MAJOR FACILITATOR SUPERFAMILY (MFS) PROFILE DOMAIN-CONTAINING PROTEIN-RELATED"/>
    <property type="match status" value="1"/>
</dbReference>
<feature type="transmembrane region" description="Helical" evidence="6">
    <location>
        <begin position="516"/>
        <end position="539"/>
    </location>
</feature>
<keyword evidence="3 6" id="KW-1133">Transmembrane helix</keyword>
<dbReference type="Gene3D" id="1.20.1250.20">
    <property type="entry name" value="MFS general substrate transporter like domains"/>
    <property type="match status" value="1"/>
</dbReference>
<keyword evidence="8" id="KW-1185">Reference proteome</keyword>
<feature type="region of interest" description="Disordered" evidence="5">
    <location>
        <begin position="8"/>
        <end position="61"/>
    </location>
</feature>
<feature type="transmembrane region" description="Helical" evidence="6">
    <location>
        <begin position="410"/>
        <end position="432"/>
    </location>
</feature>
<feature type="transmembrane region" description="Helical" evidence="6">
    <location>
        <begin position="236"/>
        <end position="256"/>
    </location>
</feature>
<dbReference type="InterPro" id="IPR011701">
    <property type="entry name" value="MFS"/>
</dbReference>
<keyword evidence="2 6" id="KW-0812">Transmembrane</keyword>
<protein>
    <submittedName>
        <fullName evidence="7">MFS general substrate transporter</fullName>
    </submittedName>
</protein>
<dbReference type="SUPFAM" id="SSF103473">
    <property type="entry name" value="MFS general substrate transporter"/>
    <property type="match status" value="1"/>
</dbReference>
<dbReference type="OrthoDB" id="268400at2759"/>
<evidence type="ECO:0000256" key="4">
    <source>
        <dbReference type="ARBA" id="ARBA00023136"/>
    </source>
</evidence>
<dbReference type="GO" id="GO:0005886">
    <property type="term" value="C:plasma membrane"/>
    <property type="evidence" value="ECO:0007669"/>
    <property type="project" value="TreeGrafter"/>
</dbReference>
<comment type="subcellular location">
    <subcellularLocation>
        <location evidence="1">Membrane</location>
        <topology evidence="1">Multi-pass membrane protein</topology>
    </subcellularLocation>
</comment>
<sequence>MDINAIVYGNAKSSVPPRPDVYIDEEAEVGQKARPLNKPRPLSSIAEGDDHDKKSNTSYAASKKKHESYDLAGSVFLITNDGNTLHLPMPSNSKYDPLNWGRWKSLGATVAIWWYSIVALAGVQAASLMMGGLRRDFPPEDSLLWSIDALLIMPTLSMAVGAFIWVPLSLALGRRPVFLIVSFMTFFATLCAGYAETFGQLLTCLCFLGFGEAFALTLAILMVIDMTFIHQRSNALAALWSMTGLLGSCALCLVPYLSNNGQDWRLYYHEWSIATGIAFLLAFFLSPESYFKRPTVAFNGLILLQTSTEKLTVFEDHGAQSDIYKDLPDFPIDDDKNQSSFHLVGLGRSPFASWTSMGRCYLQVIFCFANPLIFWVLVASAFNFAGMMYIGSTFSTILSAAPYNQPDSQIVFVNLSSGIGGGLAYFFSGMAMCSILKHLSKRNKGVREAEHLLVGYVTPVVTGALSTLLYGLAVHNDWHYGWYYVAYGLNGFSWVSLSIVNTLWVTEAFPRWAAPALVVVGGGCYLISHGMSAVIVPLVRAQGYLLVGIEFTVLQIIGGLIALPIAFWGKGIRQSIHGRWANERSGALRPL</sequence>
<feature type="transmembrane region" description="Helical" evidence="6">
    <location>
        <begin position="545"/>
        <end position="569"/>
    </location>
</feature>
<feature type="transmembrane region" description="Helical" evidence="6">
    <location>
        <begin position="364"/>
        <end position="390"/>
    </location>
</feature>
<reference evidence="7" key="1">
    <citation type="journal article" date="2020" name="Stud. Mycol.">
        <title>101 Dothideomycetes genomes: a test case for predicting lifestyles and emergence of pathogens.</title>
        <authorList>
            <person name="Haridas S."/>
            <person name="Albert R."/>
            <person name="Binder M."/>
            <person name="Bloem J."/>
            <person name="Labutti K."/>
            <person name="Salamov A."/>
            <person name="Andreopoulos B."/>
            <person name="Baker S."/>
            <person name="Barry K."/>
            <person name="Bills G."/>
            <person name="Bluhm B."/>
            <person name="Cannon C."/>
            <person name="Castanera R."/>
            <person name="Culley D."/>
            <person name="Daum C."/>
            <person name="Ezra D."/>
            <person name="Gonzalez J."/>
            <person name="Henrissat B."/>
            <person name="Kuo A."/>
            <person name="Liang C."/>
            <person name="Lipzen A."/>
            <person name="Lutzoni F."/>
            <person name="Magnuson J."/>
            <person name="Mondo S."/>
            <person name="Nolan M."/>
            <person name="Ohm R."/>
            <person name="Pangilinan J."/>
            <person name="Park H.-J."/>
            <person name="Ramirez L."/>
            <person name="Alfaro M."/>
            <person name="Sun H."/>
            <person name="Tritt A."/>
            <person name="Yoshinaga Y."/>
            <person name="Zwiers L.-H."/>
            <person name="Turgeon B."/>
            <person name="Goodwin S."/>
            <person name="Spatafora J."/>
            <person name="Crous P."/>
            <person name="Grigoriev I."/>
        </authorList>
    </citation>
    <scope>NUCLEOTIDE SEQUENCE</scope>
    <source>
        <strain evidence="7">CBS 675.92</strain>
    </source>
</reference>
<dbReference type="InterPro" id="IPR036259">
    <property type="entry name" value="MFS_trans_sf"/>
</dbReference>
<organism evidence="7 8">
    <name type="scientific">Byssothecium circinans</name>
    <dbReference type="NCBI Taxonomy" id="147558"/>
    <lineage>
        <taxon>Eukaryota</taxon>
        <taxon>Fungi</taxon>
        <taxon>Dikarya</taxon>
        <taxon>Ascomycota</taxon>
        <taxon>Pezizomycotina</taxon>
        <taxon>Dothideomycetes</taxon>
        <taxon>Pleosporomycetidae</taxon>
        <taxon>Pleosporales</taxon>
        <taxon>Massarineae</taxon>
        <taxon>Massarinaceae</taxon>
        <taxon>Byssothecium</taxon>
    </lineage>
</organism>
<dbReference type="PANTHER" id="PTHR23502">
    <property type="entry name" value="MAJOR FACILITATOR SUPERFAMILY"/>
    <property type="match status" value="1"/>
</dbReference>
<feature type="transmembrane region" description="Helical" evidence="6">
    <location>
        <begin position="453"/>
        <end position="472"/>
    </location>
</feature>
<feature type="transmembrane region" description="Helical" evidence="6">
    <location>
        <begin position="484"/>
        <end position="504"/>
    </location>
</feature>
<dbReference type="EMBL" id="ML976988">
    <property type="protein sequence ID" value="KAF1957751.1"/>
    <property type="molecule type" value="Genomic_DNA"/>
</dbReference>
<feature type="transmembrane region" description="Helical" evidence="6">
    <location>
        <begin position="268"/>
        <end position="285"/>
    </location>
</feature>
<dbReference type="AlphaFoldDB" id="A0A6A5TYN7"/>
<gene>
    <name evidence="7" type="ORF">CC80DRAFT_534289</name>
</gene>